<dbReference type="InterPro" id="IPR019424">
    <property type="entry name" value="7TM_GPCR_Srsx"/>
</dbReference>
<dbReference type="GO" id="GO:0005886">
    <property type="term" value="C:plasma membrane"/>
    <property type="evidence" value="ECO:0007669"/>
    <property type="project" value="UniProtKB-SubCell"/>
</dbReference>
<dbReference type="SUPFAM" id="SSF81321">
    <property type="entry name" value="Family A G protein-coupled receptor-like"/>
    <property type="match status" value="1"/>
</dbReference>
<evidence type="ECO:0000256" key="6">
    <source>
        <dbReference type="SAM" id="Phobius"/>
    </source>
</evidence>
<accession>A0A183ILD8</accession>
<protein>
    <submittedName>
        <fullName evidence="10">G_PROTEIN_RECEP_F1_2 domain-containing protein</fullName>
    </submittedName>
</protein>
<evidence type="ECO:0000313" key="8">
    <source>
        <dbReference type="EMBL" id="VDP04357.1"/>
    </source>
</evidence>
<keyword evidence="2" id="KW-1003">Cell membrane</keyword>
<dbReference type="GO" id="GO:0004930">
    <property type="term" value="F:G protein-coupled receptor activity"/>
    <property type="evidence" value="ECO:0007669"/>
    <property type="project" value="InterPro"/>
</dbReference>
<keyword evidence="5 6" id="KW-0472">Membrane</keyword>
<proteinExistence type="predicted"/>
<reference evidence="8 9" key="2">
    <citation type="submission" date="2018-11" db="EMBL/GenBank/DDBJ databases">
        <authorList>
            <consortium name="Pathogen Informatics"/>
        </authorList>
    </citation>
    <scope>NUCLEOTIDE SEQUENCE [LARGE SCALE GENOMIC DNA]</scope>
</reference>
<dbReference type="Pfam" id="PF10320">
    <property type="entry name" value="7TM_GPCR_Srsx"/>
    <property type="match status" value="1"/>
</dbReference>
<keyword evidence="3 6" id="KW-0812">Transmembrane</keyword>
<dbReference type="InterPro" id="IPR000276">
    <property type="entry name" value="GPCR_Rhodpsn"/>
</dbReference>
<reference evidence="10" key="1">
    <citation type="submission" date="2016-06" db="UniProtKB">
        <authorList>
            <consortium name="WormBaseParasite"/>
        </authorList>
    </citation>
    <scope>IDENTIFICATION</scope>
</reference>
<dbReference type="InterPro" id="IPR017452">
    <property type="entry name" value="GPCR_Rhodpsn_7TM"/>
</dbReference>
<dbReference type="CDD" id="cd00637">
    <property type="entry name" value="7tm_classA_rhodopsin-like"/>
    <property type="match status" value="1"/>
</dbReference>
<dbReference type="EMBL" id="UZAM01008317">
    <property type="protein sequence ID" value="VDP04357.1"/>
    <property type="molecule type" value="Genomic_DNA"/>
</dbReference>
<feature type="transmembrane region" description="Helical" evidence="6">
    <location>
        <begin position="139"/>
        <end position="159"/>
    </location>
</feature>
<dbReference type="PANTHER" id="PTHR22750">
    <property type="entry name" value="G-PROTEIN COUPLED RECEPTOR"/>
    <property type="match status" value="1"/>
</dbReference>
<feature type="transmembrane region" description="Helical" evidence="6">
    <location>
        <begin position="280"/>
        <end position="302"/>
    </location>
</feature>
<keyword evidence="9" id="KW-1185">Reference proteome</keyword>
<dbReference type="Proteomes" id="UP000270296">
    <property type="component" value="Unassembled WGS sequence"/>
</dbReference>
<dbReference type="SMART" id="SM01381">
    <property type="entry name" value="7TM_GPCR_Srsx"/>
    <property type="match status" value="1"/>
</dbReference>
<evidence type="ECO:0000256" key="5">
    <source>
        <dbReference type="ARBA" id="ARBA00023136"/>
    </source>
</evidence>
<evidence type="ECO:0000313" key="9">
    <source>
        <dbReference type="Proteomes" id="UP000270296"/>
    </source>
</evidence>
<evidence type="ECO:0000256" key="4">
    <source>
        <dbReference type="ARBA" id="ARBA00022989"/>
    </source>
</evidence>
<feature type="transmembrane region" description="Helical" evidence="6">
    <location>
        <begin position="179"/>
        <end position="203"/>
    </location>
</feature>
<dbReference type="Gene3D" id="1.20.1070.10">
    <property type="entry name" value="Rhodopsin 7-helix transmembrane proteins"/>
    <property type="match status" value="1"/>
</dbReference>
<evidence type="ECO:0000256" key="2">
    <source>
        <dbReference type="ARBA" id="ARBA00022475"/>
    </source>
</evidence>
<evidence type="ECO:0000259" key="7">
    <source>
        <dbReference type="PROSITE" id="PS50262"/>
    </source>
</evidence>
<feature type="domain" description="G-protein coupled receptors family 1 profile" evidence="7">
    <location>
        <begin position="78"/>
        <end position="331"/>
    </location>
</feature>
<sequence length="355" mass="39907">MGQPCGSLKDNPWTSRFIDWVSLDRQGSSSTRSLPDIGIRVKSLIAANHVYNLSSELHYINNSTQAMVVALGMIALCTSLLVLFVVCKSKQLRSKSFFLMVLQSCNDLFSGINFIVLGMGSLLKFIVNENVSGKVCCQIYAILFTSETLSIYLVLAMAIDRAVAVFRPVLYKELRLIKFQIPMVVISVIITLSQTVLMLWNGFYSGEMFLSCDSNFCLGTINTVYIIQGINVGSAMLIVLISTIMILVMRAKRKVFQTRGLPQLGKFKFIQQTREIKVQVGMMVITVVSQISGRICLLLALYTKHDDSYHRFLYSFRGLIALNAVLDFFVYFLGSCEFRTALKQLFFPLNEVSPF</sequence>
<feature type="transmembrane region" description="Helical" evidence="6">
    <location>
        <begin position="314"/>
        <end position="334"/>
    </location>
</feature>
<evidence type="ECO:0000256" key="1">
    <source>
        <dbReference type="ARBA" id="ARBA00004651"/>
    </source>
</evidence>
<organism evidence="10">
    <name type="scientific">Soboliphyme baturini</name>
    <dbReference type="NCBI Taxonomy" id="241478"/>
    <lineage>
        <taxon>Eukaryota</taxon>
        <taxon>Metazoa</taxon>
        <taxon>Ecdysozoa</taxon>
        <taxon>Nematoda</taxon>
        <taxon>Enoplea</taxon>
        <taxon>Dorylaimia</taxon>
        <taxon>Dioctophymatida</taxon>
        <taxon>Dioctophymatoidea</taxon>
        <taxon>Soboliphymatidae</taxon>
        <taxon>Soboliphyme</taxon>
    </lineage>
</organism>
<dbReference type="OrthoDB" id="10042731at2759"/>
<evidence type="ECO:0000313" key="10">
    <source>
        <dbReference type="WBParaSite" id="SBAD_0000462501-mRNA-1"/>
    </source>
</evidence>
<evidence type="ECO:0000256" key="3">
    <source>
        <dbReference type="ARBA" id="ARBA00022692"/>
    </source>
</evidence>
<dbReference type="WBParaSite" id="SBAD_0000462501-mRNA-1">
    <property type="protein sequence ID" value="SBAD_0000462501-mRNA-1"/>
    <property type="gene ID" value="SBAD_0000462501"/>
</dbReference>
<dbReference type="PROSITE" id="PS50262">
    <property type="entry name" value="G_PROTEIN_RECEP_F1_2"/>
    <property type="match status" value="1"/>
</dbReference>
<gene>
    <name evidence="8" type="ORF">SBAD_LOCUS4434</name>
</gene>
<comment type="subcellular location">
    <subcellularLocation>
        <location evidence="1">Cell membrane</location>
        <topology evidence="1">Multi-pass membrane protein</topology>
    </subcellularLocation>
</comment>
<keyword evidence="4 6" id="KW-1133">Transmembrane helix</keyword>
<name>A0A183ILD8_9BILA</name>
<feature type="transmembrane region" description="Helical" evidence="6">
    <location>
        <begin position="223"/>
        <end position="249"/>
    </location>
</feature>
<feature type="transmembrane region" description="Helical" evidence="6">
    <location>
        <begin position="66"/>
        <end position="87"/>
    </location>
</feature>
<dbReference type="AlphaFoldDB" id="A0A183ILD8"/>
<feature type="transmembrane region" description="Helical" evidence="6">
    <location>
        <begin position="108"/>
        <end position="127"/>
    </location>
</feature>